<comment type="caution">
    <text evidence="5">The sequence shown here is derived from an EMBL/GenBank/DDBJ whole genome shotgun (WGS) entry which is preliminary data.</text>
</comment>
<evidence type="ECO:0000256" key="3">
    <source>
        <dbReference type="ARBA" id="ARBA00023163"/>
    </source>
</evidence>
<dbReference type="Pfam" id="PF12833">
    <property type="entry name" value="HTH_18"/>
    <property type="match status" value="1"/>
</dbReference>
<evidence type="ECO:0000313" key="6">
    <source>
        <dbReference type="Proteomes" id="UP000240357"/>
    </source>
</evidence>
<dbReference type="AlphaFoldDB" id="A0A2T2YK80"/>
<keyword evidence="3" id="KW-0804">Transcription</keyword>
<evidence type="ECO:0000256" key="2">
    <source>
        <dbReference type="ARBA" id="ARBA00023125"/>
    </source>
</evidence>
<dbReference type="InterPro" id="IPR009594">
    <property type="entry name" value="Tscrpt_reg_HTH_AraC_N"/>
</dbReference>
<dbReference type="GO" id="GO:0043565">
    <property type="term" value="F:sequence-specific DNA binding"/>
    <property type="evidence" value="ECO:0007669"/>
    <property type="project" value="InterPro"/>
</dbReference>
<evidence type="ECO:0000313" key="5">
    <source>
        <dbReference type="EMBL" id="PSR55875.1"/>
    </source>
</evidence>
<dbReference type="Pfam" id="PF06719">
    <property type="entry name" value="AraC_N"/>
    <property type="match status" value="1"/>
</dbReference>
<evidence type="ECO:0000256" key="1">
    <source>
        <dbReference type="ARBA" id="ARBA00023015"/>
    </source>
</evidence>
<reference evidence="5 6" key="1">
    <citation type="submission" date="2018-03" db="EMBL/GenBank/DDBJ databases">
        <title>Adhaeribacter sp. HMF7605 Genome sequencing and assembly.</title>
        <authorList>
            <person name="Kang H."/>
            <person name="Kang J."/>
            <person name="Cha I."/>
            <person name="Kim H."/>
            <person name="Joh K."/>
        </authorList>
    </citation>
    <scope>NUCLEOTIDE SEQUENCE [LARGE SCALE GENOMIC DNA]</scope>
    <source>
        <strain evidence="5 6">HMF7605</strain>
    </source>
</reference>
<keyword evidence="1" id="KW-0805">Transcription regulation</keyword>
<dbReference type="SUPFAM" id="SSF46689">
    <property type="entry name" value="Homeodomain-like"/>
    <property type="match status" value="2"/>
</dbReference>
<proteinExistence type="predicted"/>
<dbReference type="PROSITE" id="PS00041">
    <property type="entry name" value="HTH_ARAC_FAMILY_1"/>
    <property type="match status" value="1"/>
</dbReference>
<dbReference type="PANTHER" id="PTHR43280">
    <property type="entry name" value="ARAC-FAMILY TRANSCRIPTIONAL REGULATOR"/>
    <property type="match status" value="1"/>
</dbReference>
<gene>
    <name evidence="5" type="ORF">AHMF7605_21410</name>
</gene>
<dbReference type="GO" id="GO:0003700">
    <property type="term" value="F:DNA-binding transcription factor activity"/>
    <property type="evidence" value="ECO:0007669"/>
    <property type="project" value="InterPro"/>
</dbReference>
<accession>A0A2T2YK80</accession>
<dbReference type="InterPro" id="IPR018060">
    <property type="entry name" value="HTH_AraC"/>
</dbReference>
<name>A0A2T2YK80_9BACT</name>
<protein>
    <submittedName>
        <fullName evidence="5">AraC family transcriptional regulator</fullName>
    </submittedName>
</protein>
<dbReference type="InterPro" id="IPR018062">
    <property type="entry name" value="HTH_AraC-typ_CS"/>
</dbReference>
<dbReference type="InterPro" id="IPR009057">
    <property type="entry name" value="Homeodomain-like_sf"/>
</dbReference>
<dbReference type="SMART" id="SM00342">
    <property type="entry name" value="HTH_ARAC"/>
    <property type="match status" value="1"/>
</dbReference>
<dbReference type="Gene3D" id="1.10.10.60">
    <property type="entry name" value="Homeodomain-like"/>
    <property type="match status" value="2"/>
</dbReference>
<keyword evidence="6" id="KW-1185">Reference proteome</keyword>
<evidence type="ECO:0000259" key="4">
    <source>
        <dbReference type="PROSITE" id="PS01124"/>
    </source>
</evidence>
<dbReference type="PANTHER" id="PTHR43280:SF2">
    <property type="entry name" value="HTH-TYPE TRANSCRIPTIONAL REGULATOR EXSA"/>
    <property type="match status" value="1"/>
</dbReference>
<dbReference type="PROSITE" id="PS01124">
    <property type="entry name" value="HTH_ARAC_FAMILY_2"/>
    <property type="match status" value="1"/>
</dbReference>
<organism evidence="5 6">
    <name type="scientific">Adhaeribacter arboris</name>
    <dbReference type="NCBI Taxonomy" id="2072846"/>
    <lineage>
        <taxon>Bacteria</taxon>
        <taxon>Pseudomonadati</taxon>
        <taxon>Bacteroidota</taxon>
        <taxon>Cytophagia</taxon>
        <taxon>Cytophagales</taxon>
        <taxon>Hymenobacteraceae</taxon>
        <taxon>Adhaeribacter</taxon>
    </lineage>
</organism>
<dbReference type="EMBL" id="PYFT01000001">
    <property type="protein sequence ID" value="PSR55875.1"/>
    <property type="molecule type" value="Genomic_DNA"/>
</dbReference>
<dbReference type="Proteomes" id="UP000240357">
    <property type="component" value="Unassembled WGS sequence"/>
</dbReference>
<dbReference type="OrthoDB" id="9779074at2"/>
<sequence length="305" mass="35525">MQPVPLHPEPSLFSLVENRSAYSLENCELNVFETHQSAVNVNLSFKDWVLTSMLRGKKVMHLFNKPAFEYLPGESVIVPPHEVMKIDFPEAERTNPTQCVALAISAEQIRRTIDALNERCPKADSQDQWGLNQNFFHLINNQELAESINRLIRLSLNDKTREKDMLAGLTLRELLIRLMQTQARKLFELNYAQLSGSYRFAHVMQYIKENITAKLEVDKLSEQACMSRANFFRKFKEQFGYTPADYILQERLRLAKKYLQNPFNSITQVCFMAGFQNLHYFIRVFKKVTGNTPKAYQQQYKINEA</sequence>
<keyword evidence="2" id="KW-0238">DNA-binding</keyword>
<feature type="domain" description="HTH araC/xylS-type" evidence="4">
    <location>
        <begin position="201"/>
        <end position="299"/>
    </location>
</feature>